<dbReference type="AlphaFoldDB" id="A0A975GKS9"/>
<feature type="domain" description="EAL" evidence="2">
    <location>
        <begin position="1"/>
        <end position="252"/>
    </location>
</feature>
<evidence type="ECO:0000313" key="5">
    <source>
        <dbReference type="EMBL" id="QTA84103.1"/>
    </source>
</evidence>
<evidence type="ECO:0000259" key="4">
    <source>
        <dbReference type="PROSITE" id="PS51371"/>
    </source>
</evidence>
<sequence length="627" mass="72213">MKPLESNDWVSSLSHIDFAFQPIVNIHTGVCYGCEALMRNYEAAGFKSISAFFDQAYQDNVLHQVDLVLREKAITKFSKMDCECQTKLFFNLDNRVLNSEDYQSGSTINILKRHRLPLDAVCFEISEKHKLKDAQTAVSILNVYRSQGFKIAVDDCGTGFSGFQMLYYTEPDFIKIDRFFIQDMEKDSNKRLFVSSMVNIAHLMGSMVIAEGVETKQEYYGCRIIGCDLIQGYFIQPPESDIHVLKSQYDHIRLLSECDQRNKNSEDKKLITTEMEYIEPVFYNYDIFEVFKKFRQQQDNSFFPVLNRNNEPLGVISEKSFKNYTFSPHGNALLQNPAFGKNLNKFISKFPIADIHTPVEKILEIYSHTENLKGILITESMKYKGFLSAHSLLKVLNEKNIAIARDQNPLTRLPGNTLIHEYVSEALHDTKNQYIFVYFDFDNFKPYNDSYGFRQGDRVILLFSELLRTRTEYANRFAGHIGGDDFFMGIHGISLKKAISDVSIMVRQFRNDVESFYDTGAIERGYILSKDRDGREKAFPLMTISAVVLELPALRSRVYSTEEISNIMAAKKKKAKKSPDKMSITKLDDTNNDLDYIYEMDVVYSQDIPDNCSSRIIPELGHREVQA</sequence>
<feature type="domain" description="GGDEF" evidence="3">
    <location>
        <begin position="432"/>
        <end position="589"/>
    </location>
</feature>
<dbReference type="InterPro" id="IPR000644">
    <property type="entry name" value="CBS_dom"/>
</dbReference>
<dbReference type="PROSITE" id="PS51371">
    <property type="entry name" value="CBS"/>
    <property type="match status" value="1"/>
</dbReference>
<dbReference type="PANTHER" id="PTHR33121:SF76">
    <property type="entry name" value="SIGNALING PROTEIN"/>
    <property type="match status" value="1"/>
</dbReference>
<dbReference type="KEGG" id="dmm:dnm_000960"/>
<dbReference type="SUPFAM" id="SSF141868">
    <property type="entry name" value="EAL domain-like"/>
    <property type="match status" value="1"/>
</dbReference>
<dbReference type="InterPro" id="IPR001633">
    <property type="entry name" value="EAL_dom"/>
</dbReference>
<dbReference type="InterPro" id="IPR035919">
    <property type="entry name" value="EAL_sf"/>
</dbReference>
<dbReference type="NCBIfam" id="TIGR00254">
    <property type="entry name" value="GGDEF"/>
    <property type="match status" value="1"/>
</dbReference>
<keyword evidence="6" id="KW-1185">Reference proteome</keyword>
<dbReference type="CDD" id="cd01948">
    <property type="entry name" value="EAL"/>
    <property type="match status" value="1"/>
</dbReference>
<dbReference type="InterPro" id="IPR000160">
    <property type="entry name" value="GGDEF_dom"/>
</dbReference>
<protein>
    <submittedName>
        <fullName evidence="5">EAL and CBS and GGDEF domains-cotnaining protein</fullName>
    </submittedName>
</protein>
<gene>
    <name evidence="5" type="ORF">dnm_000960</name>
</gene>
<dbReference type="SUPFAM" id="SSF54631">
    <property type="entry name" value="CBS-domain pair"/>
    <property type="match status" value="1"/>
</dbReference>
<evidence type="ECO:0000256" key="1">
    <source>
        <dbReference type="PROSITE-ProRule" id="PRU00703"/>
    </source>
</evidence>
<dbReference type="Gene3D" id="3.30.70.270">
    <property type="match status" value="1"/>
</dbReference>
<dbReference type="PROSITE" id="PS50883">
    <property type="entry name" value="EAL"/>
    <property type="match status" value="1"/>
</dbReference>
<dbReference type="InterPro" id="IPR046342">
    <property type="entry name" value="CBS_dom_sf"/>
</dbReference>
<proteinExistence type="predicted"/>
<dbReference type="RefSeq" id="WP_207680729.1">
    <property type="nucleotide sequence ID" value="NZ_CP061800.1"/>
</dbReference>
<dbReference type="GO" id="GO:0071111">
    <property type="term" value="F:cyclic-guanylate-specific phosphodiesterase activity"/>
    <property type="evidence" value="ECO:0007669"/>
    <property type="project" value="InterPro"/>
</dbReference>
<evidence type="ECO:0000313" key="6">
    <source>
        <dbReference type="Proteomes" id="UP000663722"/>
    </source>
</evidence>
<dbReference type="InterPro" id="IPR043128">
    <property type="entry name" value="Rev_trsase/Diguanyl_cyclase"/>
</dbReference>
<dbReference type="SUPFAM" id="SSF55073">
    <property type="entry name" value="Nucleotide cyclase"/>
    <property type="match status" value="1"/>
</dbReference>
<reference evidence="5" key="1">
    <citation type="journal article" date="2021" name="Microb. Physiol.">
        <title>Proteogenomic Insights into the Physiology of Marine, Sulfate-Reducing, Filamentous Desulfonema limicola and Desulfonema magnum.</title>
        <authorList>
            <person name="Schnaars V."/>
            <person name="Wohlbrand L."/>
            <person name="Scheve S."/>
            <person name="Hinrichs C."/>
            <person name="Reinhardt R."/>
            <person name="Rabus R."/>
        </authorList>
    </citation>
    <scope>NUCLEOTIDE SEQUENCE</scope>
    <source>
        <strain evidence="5">4be13</strain>
    </source>
</reference>
<dbReference type="Pfam" id="PF00990">
    <property type="entry name" value="GGDEF"/>
    <property type="match status" value="1"/>
</dbReference>
<feature type="domain" description="CBS" evidence="4">
    <location>
        <begin position="271"/>
        <end position="333"/>
    </location>
</feature>
<dbReference type="SMART" id="SM00267">
    <property type="entry name" value="GGDEF"/>
    <property type="match status" value="1"/>
</dbReference>
<keyword evidence="1" id="KW-0129">CBS domain</keyword>
<dbReference type="PANTHER" id="PTHR33121">
    <property type="entry name" value="CYCLIC DI-GMP PHOSPHODIESTERASE PDEF"/>
    <property type="match status" value="1"/>
</dbReference>
<dbReference type="InterPro" id="IPR050706">
    <property type="entry name" value="Cyclic-di-GMP_PDE-like"/>
</dbReference>
<dbReference type="Pfam" id="PF00563">
    <property type="entry name" value="EAL"/>
    <property type="match status" value="1"/>
</dbReference>
<dbReference type="Pfam" id="PF00571">
    <property type="entry name" value="CBS"/>
    <property type="match status" value="1"/>
</dbReference>
<evidence type="ECO:0000259" key="3">
    <source>
        <dbReference type="PROSITE" id="PS50887"/>
    </source>
</evidence>
<name>A0A975GKS9_9BACT</name>
<dbReference type="Gene3D" id="3.20.20.450">
    <property type="entry name" value="EAL domain"/>
    <property type="match status" value="1"/>
</dbReference>
<dbReference type="EMBL" id="CP061800">
    <property type="protein sequence ID" value="QTA84103.1"/>
    <property type="molecule type" value="Genomic_DNA"/>
</dbReference>
<organism evidence="5 6">
    <name type="scientific">Desulfonema magnum</name>
    <dbReference type="NCBI Taxonomy" id="45655"/>
    <lineage>
        <taxon>Bacteria</taxon>
        <taxon>Pseudomonadati</taxon>
        <taxon>Thermodesulfobacteriota</taxon>
        <taxon>Desulfobacteria</taxon>
        <taxon>Desulfobacterales</taxon>
        <taxon>Desulfococcaceae</taxon>
        <taxon>Desulfonema</taxon>
    </lineage>
</organism>
<evidence type="ECO:0000259" key="2">
    <source>
        <dbReference type="PROSITE" id="PS50883"/>
    </source>
</evidence>
<dbReference type="Proteomes" id="UP000663722">
    <property type="component" value="Chromosome"/>
</dbReference>
<dbReference type="InterPro" id="IPR029787">
    <property type="entry name" value="Nucleotide_cyclase"/>
</dbReference>
<dbReference type="PROSITE" id="PS50887">
    <property type="entry name" value="GGDEF"/>
    <property type="match status" value="1"/>
</dbReference>
<dbReference type="SMART" id="SM00052">
    <property type="entry name" value="EAL"/>
    <property type="match status" value="1"/>
</dbReference>
<accession>A0A975GKS9</accession>